<evidence type="ECO:0000256" key="7">
    <source>
        <dbReference type="ARBA" id="ARBA00023212"/>
    </source>
</evidence>
<dbReference type="SMART" id="SM00233">
    <property type="entry name" value="PH"/>
    <property type="match status" value="1"/>
</dbReference>
<evidence type="ECO:0000256" key="8">
    <source>
        <dbReference type="PROSITE-ProRule" id="PRU00091"/>
    </source>
</evidence>
<dbReference type="SMART" id="SM00064">
    <property type="entry name" value="FYVE"/>
    <property type="match status" value="1"/>
</dbReference>
<feature type="region of interest" description="Disordered" evidence="9">
    <location>
        <begin position="560"/>
        <end position="589"/>
    </location>
</feature>
<evidence type="ECO:0008006" key="15">
    <source>
        <dbReference type="Google" id="ProtNLM"/>
    </source>
</evidence>
<dbReference type="OrthoDB" id="245697at2759"/>
<dbReference type="InterPro" id="IPR000306">
    <property type="entry name" value="Znf_FYVE"/>
</dbReference>
<evidence type="ECO:0000313" key="14">
    <source>
        <dbReference type="Proteomes" id="UP000695562"/>
    </source>
</evidence>
<dbReference type="EMBL" id="AJWJ01000044">
    <property type="protein sequence ID" value="KAF2076930.1"/>
    <property type="molecule type" value="Genomic_DNA"/>
</dbReference>
<evidence type="ECO:0000256" key="5">
    <source>
        <dbReference type="ARBA" id="ARBA00022771"/>
    </source>
</evidence>
<dbReference type="GO" id="GO:0008270">
    <property type="term" value="F:zinc ion binding"/>
    <property type="evidence" value="ECO:0007669"/>
    <property type="project" value="UniProtKB-KW"/>
</dbReference>
<name>A0A8J4Q168_9MYCE</name>
<feature type="domain" description="PH" evidence="10">
    <location>
        <begin position="287"/>
        <end position="403"/>
    </location>
</feature>
<keyword evidence="3" id="KW-0344">Guanine-nucleotide releasing factor</keyword>
<dbReference type="GO" id="GO:0005737">
    <property type="term" value="C:cytoplasm"/>
    <property type="evidence" value="ECO:0007669"/>
    <property type="project" value="TreeGrafter"/>
</dbReference>
<dbReference type="Proteomes" id="UP000695562">
    <property type="component" value="Unassembled WGS sequence"/>
</dbReference>
<feature type="compositionally biased region" description="Pro residues" evidence="9">
    <location>
        <begin position="955"/>
        <end position="968"/>
    </location>
</feature>
<keyword evidence="4" id="KW-0479">Metal-binding</keyword>
<feature type="domain" description="DH" evidence="11">
    <location>
        <begin position="69"/>
        <end position="256"/>
    </location>
</feature>
<feature type="region of interest" description="Disordered" evidence="9">
    <location>
        <begin position="1"/>
        <end position="38"/>
    </location>
</feature>
<feature type="compositionally biased region" description="Low complexity" evidence="9">
    <location>
        <begin position="652"/>
        <end position="667"/>
    </location>
</feature>
<dbReference type="InterPro" id="IPR013083">
    <property type="entry name" value="Znf_RING/FYVE/PHD"/>
</dbReference>
<sequence length="968" mass="108475">MDESQQYDQEQQQLEEQQQEYDNNEYTEDYSSSRTTSSSYMVGGVESISLYNEDVFSFEEEEFYIHLPIRSKTVLEIYTSEKSYLSHLNIVISKYLEGLRKAQILDLNMISDIFFNIEAIRDLSVELTREWKAILETGSLNVCQPFIKNQKKMRGLYIEYGKNQATLVDKMEKIVEKNASFQAFLTAVKESITGKYSMLTLDSFLIMPVQRIVRFQLLFREVIKNTEAGSVEESELQDYQTCMNISADISKGLNEQIRLQEKRLKVEQIQSMLVGGPKEGLVNDTRFFVREGPLVKVCRKAPKHRWFILFSDALMYTTHNSMSDTSSTPPMPSQAQMLPNNTKTTYTFHRLIPLSNVKIKDLRDSETQKNAFQIVNTDKSFTVFSDFPTEKVEWLNDLKELIGIDRFETIQSGTYEFSLDTNEAPIWVPDREATKCQSICNQSFTILNRRHHCRNCGKVVCGSCSNQKLVLKKHTKKKPQRVCLFCYDYITLNEKDNGSTSSIGNSSNSAASSNISTSSESNRYSSLPKFNYMLDVPNQSGSHGRKNSFSGFPLVLPPPSSLSSSTPSAVSTSPTASVNNSSSSGLSNKEHYGTFRKLKKAINSKELTKSNSEANILISAPRDFKHATVRGIPLPTTLSQPHLVIPKPTPPNNNNNNNNSNVSKSNSEPVKFKSPEFPASKLNVSNSNSNSNISHSQTLSPTSNQSTPVFNIHHHHSAPLPPIPPSSGLSSPTATSSPPSPNLSHHHQPHHAPTPLPHLPTTTPNRPAKELPPLPPIPRRENRANSQPPELHPRVNSTELKPSPLIKSTGIERPPPPLPPSSPPPTHLNHTNDINHTTTKTSTLAPTLPQTVNRPKPPALLPRLNSQQKIIHPQQPQEHHQPQQQEEPSVLEQIETKQPLQINTIQRPPAPFRKRSSSSADTQTTTTTTTTVPNHHVQSHPHPHPPQSTYNTTPKPHPIGRPLPLPPK</sequence>
<dbReference type="GO" id="GO:0005856">
    <property type="term" value="C:cytoskeleton"/>
    <property type="evidence" value="ECO:0007669"/>
    <property type="project" value="UniProtKB-SubCell"/>
</dbReference>
<feature type="compositionally biased region" description="Polar residues" evidence="9">
    <location>
        <begin position="697"/>
        <end position="709"/>
    </location>
</feature>
<feature type="region of interest" description="Disordered" evidence="9">
    <location>
        <begin position="498"/>
        <end position="518"/>
    </location>
</feature>
<keyword evidence="14" id="KW-1185">Reference proteome</keyword>
<accession>A0A8J4Q168</accession>
<feature type="region of interest" description="Disordered" evidence="9">
    <location>
        <begin position="635"/>
        <end position="968"/>
    </location>
</feature>
<evidence type="ECO:0000313" key="13">
    <source>
        <dbReference type="EMBL" id="KAF2076930.1"/>
    </source>
</evidence>
<feature type="compositionally biased region" description="Polar residues" evidence="9">
    <location>
        <begin position="896"/>
        <end position="906"/>
    </location>
</feature>
<dbReference type="SUPFAM" id="SSF48065">
    <property type="entry name" value="DBL homology domain (DH-domain)"/>
    <property type="match status" value="1"/>
</dbReference>
<feature type="compositionally biased region" description="Low complexity" evidence="9">
    <location>
        <begin position="726"/>
        <end position="737"/>
    </location>
</feature>
<dbReference type="GO" id="GO:0005085">
    <property type="term" value="F:guanyl-nucleotide exchange factor activity"/>
    <property type="evidence" value="ECO:0007669"/>
    <property type="project" value="UniProtKB-KW"/>
</dbReference>
<feature type="compositionally biased region" description="Low complexity" evidence="9">
    <location>
        <begin position="837"/>
        <end position="849"/>
    </location>
</feature>
<dbReference type="InterPro" id="IPR011993">
    <property type="entry name" value="PH-like_dom_sf"/>
</dbReference>
<feature type="compositionally biased region" description="Low complexity" evidence="9">
    <location>
        <begin position="1"/>
        <end position="16"/>
    </location>
</feature>
<dbReference type="SUPFAM" id="SSF50729">
    <property type="entry name" value="PH domain-like"/>
    <property type="match status" value="1"/>
</dbReference>
<evidence type="ECO:0000256" key="3">
    <source>
        <dbReference type="ARBA" id="ARBA00022658"/>
    </source>
</evidence>
<evidence type="ECO:0000256" key="9">
    <source>
        <dbReference type="SAM" id="MobiDB-lite"/>
    </source>
</evidence>
<feature type="compositionally biased region" description="Low complexity" evidence="9">
    <location>
        <begin position="561"/>
        <end position="587"/>
    </location>
</feature>
<dbReference type="Gene3D" id="2.30.29.30">
    <property type="entry name" value="Pleckstrin-homology domain (PH domain)/Phosphotyrosine-binding domain (PTB)"/>
    <property type="match status" value="1"/>
</dbReference>
<feature type="compositionally biased region" description="Pro residues" evidence="9">
    <location>
        <begin position="813"/>
        <end position="826"/>
    </location>
</feature>
<gene>
    <name evidence="13" type="ORF">CYY_001768</name>
</gene>
<feature type="compositionally biased region" description="Low complexity" evidence="9">
    <location>
        <begin position="680"/>
        <end position="696"/>
    </location>
</feature>
<organism evidence="13 14">
    <name type="scientific">Polysphondylium violaceum</name>
    <dbReference type="NCBI Taxonomy" id="133409"/>
    <lineage>
        <taxon>Eukaryota</taxon>
        <taxon>Amoebozoa</taxon>
        <taxon>Evosea</taxon>
        <taxon>Eumycetozoa</taxon>
        <taxon>Dictyostelia</taxon>
        <taxon>Dictyosteliales</taxon>
        <taxon>Dictyosteliaceae</taxon>
        <taxon>Polysphondylium</taxon>
    </lineage>
</organism>
<keyword evidence="6" id="KW-0862">Zinc</keyword>
<dbReference type="PROSITE" id="PS50010">
    <property type="entry name" value="DH_2"/>
    <property type="match status" value="1"/>
</dbReference>
<dbReference type="Gene3D" id="3.30.40.10">
    <property type="entry name" value="Zinc/RING finger domain, C3HC4 (zinc finger)"/>
    <property type="match status" value="1"/>
</dbReference>
<evidence type="ECO:0000256" key="4">
    <source>
        <dbReference type="ARBA" id="ARBA00022723"/>
    </source>
</evidence>
<dbReference type="Gene3D" id="1.20.900.10">
    <property type="entry name" value="Dbl homology (DH) domain"/>
    <property type="match status" value="1"/>
</dbReference>
<dbReference type="Pfam" id="PF00621">
    <property type="entry name" value="RhoGEF"/>
    <property type="match status" value="1"/>
</dbReference>
<feature type="compositionally biased region" description="Low complexity" evidence="9">
    <location>
        <begin position="872"/>
        <end position="888"/>
    </location>
</feature>
<keyword evidence="5 8" id="KW-0863">Zinc-finger</keyword>
<dbReference type="AlphaFoldDB" id="A0A8J4Q168"/>
<dbReference type="Pfam" id="PF01363">
    <property type="entry name" value="FYVE"/>
    <property type="match status" value="1"/>
</dbReference>
<dbReference type="InterPro" id="IPR035899">
    <property type="entry name" value="DBL_dom_sf"/>
</dbReference>
<dbReference type="InterPro" id="IPR051092">
    <property type="entry name" value="FYVE_RhoGEF_PH"/>
</dbReference>
<dbReference type="PANTHER" id="PTHR12673:SF62">
    <property type="entry name" value="PLECKSTRIN DOMAIN-CONTAINING PROTEIN"/>
    <property type="match status" value="1"/>
</dbReference>
<comment type="subcellular location">
    <subcellularLocation>
        <location evidence="1">Cytoplasm</location>
        <location evidence="1">Cytoskeleton</location>
    </subcellularLocation>
</comment>
<dbReference type="PROSITE" id="PS50178">
    <property type="entry name" value="ZF_FYVE"/>
    <property type="match status" value="1"/>
</dbReference>
<feature type="compositionally biased region" description="Low complexity" evidence="9">
    <location>
        <begin position="922"/>
        <end position="936"/>
    </location>
</feature>
<evidence type="ECO:0000259" key="11">
    <source>
        <dbReference type="PROSITE" id="PS50010"/>
    </source>
</evidence>
<feature type="domain" description="FYVE-type" evidence="12">
    <location>
        <begin position="439"/>
        <end position="491"/>
    </location>
</feature>
<reference evidence="13" key="1">
    <citation type="submission" date="2020-01" db="EMBL/GenBank/DDBJ databases">
        <title>Development of genomics and gene disruption for Polysphondylium violaceum indicates a role for the polyketide synthase stlB in stalk morphogenesis.</title>
        <authorList>
            <person name="Narita B."/>
            <person name="Kawabe Y."/>
            <person name="Kin K."/>
            <person name="Saito T."/>
            <person name="Gibbs R."/>
            <person name="Kuspa A."/>
            <person name="Muzny D."/>
            <person name="Queller D."/>
            <person name="Richards S."/>
            <person name="Strassman J."/>
            <person name="Sucgang R."/>
            <person name="Worley K."/>
            <person name="Schaap P."/>
        </authorList>
    </citation>
    <scope>NUCLEOTIDE SEQUENCE</scope>
    <source>
        <strain evidence="13">QSvi11</strain>
    </source>
</reference>
<comment type="caution">
    <text evidence="13">The sequence shown here is derived from an EMBL/GenBank/DDBJ whole genome shotgun (WGS) entry which is preliminary data.</text>
</comment>
<dbReference type="InterPro" id="IPR000219">
    <property type="entry name" value="DH_dom"/>
</dbReference>
<evidence type="ECO:0000259" key="10">
    <source>
        <dbReference type="PROSITE" id="PS50003"/>
    </source>
</evidence>
<evidence type="ECO:0000259" key="12">
    <source>
        <dbReference type="PROSITE" id="PS50178"/>
    </source>
</evidence>
<evidence type="ECO:0000256" key="6">
    <source>
        <dbReference type="ARBA" id="ARBA00022833"/>
    </source>
</evidence>
<dbReference type="PROSITE" id="PS50003">
    <property type="entry name" value="PH_DOMAIN"/>
    <property type="match status" value="1"/>
</dbReference>
<dbReference type="InterPro" id="IPR011011">
    <property type="entry name" value="Znf_FYVE_PHD"/>
</dbReference>
<evidence type="ECO:0000256" key="2">
    <source>
        <dbReference type="ARBA" id="ARBA00022490"/>
    </source>
</evidence>
<keyword evidence="2" id="KW-0963">Cytoplasm</keyword>
<dbReference type="InterPro" id="IPR017455">
    <property type="entry name" value="Znf_FYVE-rel"/>
</dbReference>
<dbReference type="SUPFAM" id="SSF57903">
    <property type="entry name" value="FYVE/PHD zinc finger"/>
    <property type="match status" value="1"/>
</dbReference>
<dbReference type="Pfam" id="PF00169">
    <property type="entry name" value="PH"/>
    <property type="match status" value="1"/>
</dbReference>
<evidence type="ECO:0000256" key="1">
    <source>
        <dbReference type="ARBA" id="ARBA00004245"/>
    </source>
</evidence>
<dbReference type="SMART" id="SM00325">
    <property type="entry name" value="RhoGEF"/>
    <property type="match status" value="1"/>
</dbReference>
<proteinExistence type="predicted"/>
<dbReference type="PANTHER" id="PTHR12673">
    <property type="entry name" value="FACIOGENITAL DYSPLASIA PROTEIN"/>
    <property type="match status" value="1"/>
</dbReference>
<feature type="compositionally biased region" description="Acidic residues" evidence="9">
    <location>
        <begin position="17"/>
        <end position="28"/>
    </location>
</feature>
<protein>
    <recommendedName>
        <fullName evidence="15">Pleckstrin domain-containing protein</fullName>
    </recommendedName>
</protein>
<keyword evidence="7" id="KW-0206">Cytoskeleton</keyword>
<dbReference type="CDD" id="cd00160">
    <property type="entry name" value="RhoGEF"/>
    <property type="match status" value="1"/>
</dbReference>
<dbReference type="InterPro" id="IPR001849">
    <property type="entry name" value="PH_domain"/>
</dbReference>